<dbReference type="AlphaFoldDB" id="A0A699ZZU1"/>
<evidence type="ECO:0000313" key="1">
    <source>
        <dbReference type="EMBL" id="GFH25389.1"/>
    </source>
</evidence>
<gene>
    <name evidence="1" type="ORF">HaLaN_23339</name>
</gene>
<comment type="caution">
    <text evidence="1">The sequence shown here is derived from an EMBL/GenBank/DDBJ whole genome shotgun (WGS) entry which is preliminary data.</text>
</comment>
<reference evidence="1 2" key="1">
    <citation type="submission" date="2020-02" db="EMBL/GenBank/DDBJ databases">
        <title>Draft genome sequence of Haematococcus lacustris strain NIES-144.</title>
        <authorList>
            <person name="Morimoto D."/>
            <person name="Nakagawa S."/>
            <person name="Yoshida T."/>
            <person name="Sawayama S."/>
        </authorList>
    </citation>
    <scope>NUCLEOTIDE SEQUENCE [LARGE SCALE GENOMIC DNA]</scope>
    <source>
        <strain evidence="1 2">NIES-144</strain>
    </source>
</reference>
<keyword evidence="2" id="KW-1185">Reference proteome</keyword>
<sequence>MEGYVQEHSSGKTLAAVLHDPANKVIMDGSSSTFAFYWSAGLRAHQAFQRTMI</sequence>
<proteinExistence type="predicted"/>
<name>A0A699ZZU1_HAELA</name>
<evidence type="ECO:0000313" key="2">
    <source>
        <dbReference type="Proteomes" id="UP000485058"/>
    </source>
</evidence>
<dbReference type="GO" id="GO:0016740">
    <property type="term" value="F:transferase activity"/>
    <property type="evidence" value="ECO:0007669"/>
    <property type="project" value="UniProtKB-KW"/>
</dbReference>
<dbReference type="Proteomes" id="UP000485058">
    <property type="component" value="Unassembled WGS sequence"/>
</dbReference>
<keyword evidence="1" id="KW-0808">Transferase</keyword>
<organism evidence="1 2">
    <name type="scientific">Haematococcus lacustris</name>
    <name type="common">Green alga</name>
    <name type="synonym">Haematococcus pluvialis</name>
    <dbReference type="NCBI Taxonomy" id="44745"/>
    <lineage>
        <taxon>Eukaryota</taxon>
        <taxon>Viridiplantae</taxon>
        <taxon>Chlorophyta</taxon>
        <taxon>core chlorophytes</taxon>
        <taxon>Chlorophyceae</taxon>
        <taxon>CS clade</taxon>
        <taxon>Chlamydomonadales</taxon>
        <taxon>Haematococcaceae</taxon>
        <taxon>Haematococcus</taxon>
    </lineage>
</organism>
<protein>
    <submittedName>
        <fullName evidence="1">Sulfotransferase</fullName>
    </submittedName>
</protein>
<dbReference type="EMBL" id="BLLF01002801">
    <property type="protein sequence ID" value="GFH25389.1"/>
    <property type="molecule type" value="Genomic_DNA"/>
</dbReference>
<accession>A0A699ZZU1</accession>